<dbReference type="SUPFAM" id="SSF53098">
    <property type="entry name" value="Ribonuclease H-like"/>
    <property type="match status" value="1"/>
</dbReference>
<dbReference type="Gene3D" id="3.30.420.10">
    <property type="entry name" value="Ribonuclease H-like superfamily/Ribonuclease H"/>
    <property type="match status" value="1"/>
</dbReference>
<evidence type="ECO:0000256" key="9">
    <source>
        <dbReference type="ARBA" id="ARBA00022722"/>
    </source>
</evidence>
<evidence type="ECO:0000256" key="4">
    <source>
        <dbReference type="ARBA" id="ARBA00004496"/>
    </source>
</evidence>
<dbReference type="InterPro" id="IPR022898">
    <property type="entry name" value="RNase_HII"/>
</dbReference>
<protein>
    <recommendedName>
        <fullName evidence="7 14">Ribonuclease HII</fullName>
        <shortName evidence="14">RNase HII</shortName>
        <ecNumber evidence="6 14">3.1.26.4</ecNumber>
    </recommendedName>
</protein>
<comment type="cofactor">
    <cofactor evidence="14 15">
        <name>Mn(2+)</name>
        <dbReference type="ChEBI" id="CHEBI:29035"/>
    </cofactor>
    <cofactor evidence="14 15">
        <name>Mg(2+)</name>
        <dbReference type="ChEBI" id="CHEBI:18420"/>
    </cofactor>
    <text evidence="14 15">Manganese or magnesium. Binds 1 divalent metal ion per monomer in the absence of substrate. May bind a second metal ion after substrate binding.</text>
</comment>
<evidence type="ECO:0000256" key="3">
    <source>
        <dbReference type="ARBA" id="ARBA00004065"/>
    </source>
</evidence>
<comment type="subcellular location">
    <subcellularLocation>
        <location evidence="4 14">Cytoplasm</location>
    </subcellularLocation>
</comment>
<dbReference type="PROSITE" id="PS51975">
    <property type="entry name" value="RNASE_H_2"/>
    <property type="match status" value="1"/>
</dbReference>
<feature type="binding site" evidence="14 15">
    <location>
        <position position="59"/>
    </location>
    <ligand>
        <name>a divalent metal cation</name>
        <dbReference type="ChEBI" id="CHEBI:60240"/>
    </ligand>
</feature>
<keyword evidence="8 14" id="KW-0963">Cytoplasm</keyword>
<evidence type="ECO:0000256" key="8">
    <source>
        <dbReference type="ARBA" id="ARBA00022490"/>
    </source>
</evidence>
<evidence type="ECO:0000256" key="1">
    <source>
        <dbReference type="ARBA" id="ARBA00000077"/>
    </source>
</evidence>
<evidence type="ECO:0000256" key="16">
    <source>
        <dbReference type="RuleBase" id="RU003515"/>
    </source>
</evidence>
<evidence type="ECO:0000313" key="19">
    <source>
        <dbReference type="Proteomes" id="UP001500449"/>
    </source>
</evidence>
<comment type="similarity">
    <text evidence="5 14 16">Belongs to the RNase HII family.</text>
</comment>
<comment type="caution">
    <text evidence="18">The sequence shown here is derived from an EMBL/GenBank/DDBJ whole genome shotgun (WGS) entry which is preliminary data.</text>
</comment>
<feature type="binding site" evidence="14 15">
    <location>
        <position position="152"/>
    </location>
    <ligand>
        <name>a divalent metal cation</name>
        <dbReference type="ChEBI" id="CHEBI:60240"/>
    </ligand>
</feature>
<dbReference type="NCBIfam" id="NF000598">
    <property type="entry name" value="PRK00015.2-2"/>
    <property type="match status" value="1"/>
</dbReference>
<dbReference type="Pfam" id="PF01351">
    <property type="entry name" value="RNase_HII"/>
    <property type="match status" value="1"/>
</dbReference>
<keyword evidence="10 14" id="KW-0479">Metal-binding</keyword>
<dbReference type="CDD" id="cd07182">
    <property type="entry name" value="RNase_HII_bacteria_HII_like"/>
    <property type="match status" value="1"/>
</dbReference>
<evidence type="ECO:0000256" key="5">
    <source>
        <dbReference type="ARBA" id="ARBA00007383"/>
    </source>
</evidence>
<dbReference type="PANTHER" id="PTHR10954:SF18">
    <property type="entry name" value="RIBONUCLEASE HII"/>
    <property type="match status" value="1"/>
</dbReference>
<dbReference type="InterPro" id="IPR012337">
    <property type="entry name" value="RNaseH-like_sf"/>
</dbReference>
<sequence length="274" mass="29072">MAAPVSRPRRSPLRRRCPAELLPPQYQPGRATVRASAGTWTLQSTLQRHGLGPVAGVDEAGRGACAGPLVVAACVLRSGDAKRLEGLTDSKLLTPAMREEFYSRIVRRAEDFAVIVIPPAEVDRRGVHIANIEGMRRAVAGLANPPGYVLTDGFPVRGFGRPSLAVPKGDLTSACVAAASVLAKVTRDRIMVELDAKYPEYRFGEHKGYCTPVHDAALGEHGPCPDHRFSFVNVASVARVGARRAVVQNGAAVEVPDDGPFVGEPEIAAGGVES</sequence>
<keyword evidence="11 14" id="KW-0255">Endonuclease</keyword>
<accession>A0ABN2NLB6</accession>
<gene>
    <name evidence="14" type="primary">rnhB</name>
    <name evidence="18" type="ORF">GCM10009836_64130</name>
</gene>
<dbReference type="InterPro" id="IPR001352">
    <property type="entry name" value="RNase_HII/HIII"/>
</dbReference>
<evidence type="ECO:0000256" key="11">
    <source>
        <dbReference type="ARBA" id="ARBA00022759"/>
    </source>
</evidence>
<dbReference type="InterPro" id="IPR036397">
    <property type="entry name" value="RNaseH_sf"/>
</dbReference>
<comment type="function">
    <text evidence="3 14 16">Endonuclease that specifically degrades the RNA of RNA-DNA hybrids.</text>
</comment>
<feature type="binding site" evidence="14 15">
    <location>
        <position position="58"/>
    </location>
    <ligand>
        <name>a divalent metal cation</name>
        <dbReference type="ChEBI" id="CHEBI:60240"/>
    </ligand>
</feature>
<evidence type="ECO:0000256" key="13">
    <source>
        <dbReference type="ARBA" id="ARBA00023211"/>
    </source>
</evidence>
<keyword evidence="12 14" id="KW-0378">Hydrolase</keyword>
<evidence type="ECO:0000256" key="15">
    <source>
        <dbReference type="PROSITE-ProRule" id="PRU01319"/>
    </source>
</evidence>
<dbReference type="PANTHER" id="PTHR10954">
    <property type="entry name" value="RIBONUCLEASE H2 SUBUNIT A"/>
    <property type="match status" value="1"/>
</dbReference>
<feature type="domain" description="RNase H type-2" evidence="17">
    <location>
        <begin position="52"/>
        <end position="243"/>
    </location>
</feature>
<dbReference type="EMBL" id="BAAAQK010000027">
    <property type="protein sequence ID" value="GAA1874217.1"/>
    <property type="molecule type" value="Genomic_DNA"/>
</dbReference>
<dbReference type="EC" id="3.1.26.4" evidence="6 14"/>
<proteinExistence type="inferred from homology"/>
<reference evidence="18 19" key="1">
    <citation type="journal article" date="2019" name="Int. J. Syst. Evol. Microbiol.">
        <title>The Global Catalogue of Microorganisms (GCM) 10K type strain sequencing project: providing services to taxonomists for standard genome sequencing and annotation.</title>
        <authorList>
            <consortium name="The Broad Institute Genomics Platform"/>
            <consortium name="The Broad Institute Genome Sequencing Center for Infectious Disease"/>
            <person name="Wu L."/>
            <person name="Ma J."/>
        </authorList>
    </citation>
    <scope>NUCLEOTIDE SEQUENCE [LARGE SCALE GENOMIC DNA]</scope>
    <source>
        <strain evidence="18 19">JCM 16009</strain>
    </source>
</reference>
<comment type="cofactor">
    <cofactor evidence="2">
        <name>Mg(2+)</name>
        <dbReference type="ChEBI" id="CHEBI:18420"/>
    </cofactor>
</comment>
<evidence type="ECO:0000256" key="14">
    <source>
        <dbReference type="HAMAP-Rule" id="MF_00052"/>
    </source>
</evidence>
<dbReference type="HAMAP" id="MF_00052_B">
    <property type="entry name" value="RNase_HII_B"/>
    <property type="match status" value="1"/>
</dbReference>
<evidence type="ECO:0000256" key="7">
    <source>
        <dbReference type="ARBA" id="ARBA00019179"/>
    </source>
</evidence>
<keyword evidence="9 14" id="KW-0540">Nuclease</keyword>
<evidence type="ECO:0000259" key="17">
    <source>
        <dbReference type="PROSITE" id="PS51975"/>
    </source>
</evidence>
<evidence type="ECO:0000256" key="6">
    <source>
        <dbReference type="ARBA" id="ARBA00012180"/>
    </source>
</evidence>
<dbReference type="InterPro" id="IPR024567">
    <property type="entry name" value="RNase_HII/HIII_dom"/>
</dbReference>
<dbReference type="Proteomes" id="UP001500449">
    <property type="component" value="Unassembled WGS sequence"/>
</dbReference>
<evidence type="ECO:0000256" key="12">
    <source>
        <dbReference type="ARBA" id="ARBA00022801"/>
    </source>
</evidence>
<evidence type="ECO:0000313" key="18">
    <source>
        <dbReference type="EMBL" id="GAA1874217.1"/>
    </source>
</evidence>
<evidence type="ECO:0000256" key="2">
    <source>
        <dbReference type="ARBA" id="ARBA00001946"/>
    </source>
</evidence>
<organism evidence="18 19">
    <name type="scientific">Pseudonocardia ailaonensis</name>
    <dbReference type="NCBI Taxonomy" id="367279"/>
    <lineage>
        <taxon>Bacteria</taxon>
        <taxon>Bacillati</taxon>
        <taxon>Actinomycetota</taxon>
        <taxon>Actinomycetes</taxon>
        <taxon>Pseudonocardiales</taxon>
        <taxon>Pseudonocardiaceae</taxon>
        <taxon>Pseudonocardia</taxon>
    </lineage>
</organism>
<name>A0ABN2NLB6_9PSEU</name>
<dbReference type="NCBIfam" id="NF000595">
    <property type="entry name" value="PRK00015.1-3"/>
    <property type="match status" value="1"/>
</dbReference>
<comment type="catalytic activity">
    <reaction evidence="1 14 15 16">
        <text>Endonucleolytic cleavage to 5'-phosphomonoester.</text>
        <dbReference type="EC" id="3.1.26.4"/>
    </reaction>
</comment>
<keyword evidence="19" id="KW-1185">Reference proteome</keyword>
<evidence type="ECO:0000256" key="10">
    <source>
        <dbReference type="ARBA" id="ARBA00022723"/>
    </source>
</evidence>
<keyword evidence="13 14" id="KW-0464">Manganese</keyword>